<dbReference type="CDD" id="cd00067">
    <property type="entry name" value="GAL4"/>
    <property type="match status" value="1"/>
</dbReference>
<evidence type="ECO:0000256" key="3">
    <source>
        <dbReference type="SAM" id="MobiDB-lite"/>
    </source>
</evidence>
<keyword evidence="1" id="KW-0479">Metal-binding</keyword>
<feature type="region of interest" description="Disordered" evidence="3">
    <location>
        <begin position="115"/>
        <end position="142"/>
    </location>
</feature>
<comment type="caution">
    <text evidence="5">The sequence shown here is derived from an EMBL/GenBank/DDBJ whole genome shotgun (WGS) entry which is preliminary data.</text>
</comment>
<feature type="compositionally biased region" description="Low complexity" evidence="3">
    <location>
        <begin position="708"/>
        <end position="719"/>
    </location>
</feature>
<proteinExistence type="predicted"/>
<dbReference type="PANTHER" id="PTHR46910">
    <property type="entry name" value="TRANSCRIPTION FACTOR PDR1"/>
    <property type="match status" value="1"/>
</dbReference>
<dbReference type="Gene3D" id="4.10.240.10">
    <property type="entry name" value="Zn(2)-C6 fungal-type DNA-binding domain"/>
    <property type="match status" value="1"/>
</dbReference>
<name>A0ABR3K2N7_9AGAR</name>
<protein>
    <recommendedName>
        <fullName evidence="4">Zn(2)-C6 fungal-type domain-containing protein</fullName>
    </recommendedName>
</protein>
<dbReference type="InterPro" id="IPR001138">
    <property type="entry name" value="Zn2Cys6_DnaBD"/>
</dbReference>
<dbReference type="Pfam" id="PF00172">
    <property type="entry name" value="Zn_clus"/>
    <property type="match status" value="1"/>
</dbReference>
<dbReference type="PANTHER" id="PTHR46910:SF38">
    <property type="entry name" value="ZN(2)-C6 FUNGAL-TYPE DOMAIN-CONTAINING PROTEIN"/>
    <property type="match status" value="1"/>
</dbReference>
<dbReference type="SUPFAM" id="SSF57701">
    <property type="entry name" value="Zn2/Cys6 DNA-binding domain"/>
    <property type="match status" value="1"/>
</dbReference>
<dbReference type="SMART" id="SM00066">
    <property type="entry name" value="GAL4"/>
    <property type="match status" value="1"/>
</dbReference>
<feature type="region of interest" description="Disordered" evidence="3">
    <location>
        <begin position="690"/>
        <end position="725"/>
    </location>
</feature>
<dbReference type="SMART" id="SM00906">
    <property type="entry name" value="Fungal_trans"/>
    <property type="match status" value="1"/>
</dbReference>
<dbReference type="CDD" id="cd12148">
    <property type="entry name" value="fungal_TF_MHR"/>
    <property type="match status" value="1"/>
</dbReference>
<reference evidence="6" key="1">
    <citation type="submission" date="2024-06" db="EMBL/GenBank/DDBJ databases">
        <title>Multi-omics analyses provide insights into the biosynthesis of the anticancer antibiotic pleurotin in Hohenbuehelia grisea.</title>
        <authorList>
            <person name="Weaver J.A."/>
            <person name="Alberti F."/>
        </authorList>
    </citation>
    <scope>NUCLEOTIDE SEQUENCE [LARGE SCALE GENOMIC DNA]</scope>
    <source>
        <strain evidence="6">T-177</strain>
    </source>
</reference>
<keyword evidence="2" id="KW-0539">Nucleus</keyword>
<dbReference type="Pfam" id="PF04082">
    <property type="entry name" value="Fungal_trans"/>
    <property type="match status" value="1"/>
</dbReference>
<evidence type="ECO:0000259" key="4">
    <source>
        <dbReference type="PROSITE" id="PS50048"/>
    </source>
</evidence>
<accession>A0ABR3K2N7</accession>
<keyword evidence="6" id="KW-1185">Reference proteome</keyword>
<evidence type="ECO:0000313" key="5">
    <source>
        <dbReference type="EMBL" id="KAL0961510.1"/>
    </source>
</evidence>
<dbReference type="Proteomes" id="UP001556367">
    <property type="component" value="Unassembled WGS sequence"/>
</dbReference>
<evidence type="ECO:0000256" key="1">
    <source>
        <dbReference type="ARBA" id="ARBA00022723"/>
    </source>
</evidence>
<gene>
    <name evidence="5" type="ORF">HGRIS_006450</name>
</gene>
<feature type="region of interest" description="Disordered" evidence="3">
    <location>
        <begin position="1"/>
        <end position="21"/>
    </location>
</feature>
<evidence type="ECO:0000256" key="2">
    <source>
        <dbReference type="ARBA" id="ARBA00023242"/>
    </source>
</evidence>
<dbReference type="InterPro" id="IPR050987">
    <property type="entry name" value="AtrR-like"/>
</dbReference>
<dbReference type="EMBL" id="JASNQZ010000001">
    <property type="protein sequence ID" value="KAL0961510.1"/>
    <property type="molecule type" value="Genomic_DNA"/>
</dbReference>
<dbReference type="PROSITE" id="PS00463">
    <property type="entry name" value="ZN2_CY6_FUNGAL_1"/>
    <property type="match status" value="1"/>
</dbReference>
<feature type="domain" description="Zn(2)-C6 fungal-type" evidence="4">
    <location>
        <begin position="30"/>
        <end position="63"/>
    </location>
</feature>
<dbReference type="PROSITE" id="PS50048">
    <property type="entry name" value="ZN2_CY6_FUNGAL_2"/>
    <property type="match status" value="1"/>
</dbReference>
<evidence type="ECO:0000313" key="6">
    <source>
        <dbReference type="Proteomes" id="UP001556367"/>
    </source>
</evidence>
<dbReference type="InterPro" id="IPR036864">
    <property type="entry name" value="Zn2-C6_fun-type_DNA-bd_sf"/>
</dbReference>
<feature type="compositionally biased region" description="Low complexity" evidence="3">
    <location>
        <begin position="121"/>
        <end position="134"/>
    </location>
</feature>
<dbReference type="InterPro" id="IPR007219">
    <property type="entry name" value="XnlR_reg_dom"/>
</dbReference>
<organism evidence="5 6">
    <name type="scientific">Hohenbuehelia grisea</name>
    <dbReference type="NCBI Taxonomy" id="104357"/>
    <lineage>
        <taxon>Eukaryota</taxon>
        <taxon>Fungi</taxon>
        <taxon>Dikarya</taxon>
        <taxon>Basidiomycota</taxon>
        <taxon>Agaricomycotina</taxon>
        <taxon>Agaricomycetes</taxon>
        <taxon>Agaricomycetidae</taxon>
        <taxon>Agaricales</taxon>
        <taxon>Pleurotineae</taxon>
        <taxon>Pleurotaceae</taxon>
        <taxon>Hohenbuehelia</taxon>
    </lineage>
</organism>
<sequence length="866" mass="97833">MASSAVEDYHPGVSFPEQHQATSAGSIPRACDICRRKKRRCDTTQKPGTSCSYCKTHHIECTFKDGRKKWGPSKEYLISLETRLERIDQLLQRLCPGTDFSQDFDIDQVSALQSKSFGDLPSSSPSDSSSSPPSRESPPPSIVASALRNISLPMNIPDEGDLEHMTLACNIERFAKQIDIPMFSRFFGNSSSPLLVQTAVNLREQFAGRAGLSALPPETFFEHRREEFWSRRPWETYEQPRNSRYTFPDDDLMTSLVHLYLTRFNCHFPIFHRPTFQKSFDDGLHFRDETFGAIVLLICANASRLTNDPRVLLPGHESRHTSGWKWFSQVEAERRTYILPASLQDLQIICLAVQFLQGSSSSDACWILIGVGLRMAQDVGAHRRKGNSHKPNAEDEQLKRVFWVLLCMDRIASAALGRPCGIGDEEYARIVSRSLVYLMQAYSFDQDLPIECDDEYWETSDPKHAFQQPPEKPSVIAFFNSYLRLTQLLSFVLRSIYAINKSKPIGSFLFPEGEERLVAEFDSALNKWLDSIPEHLRWDPHRTNRVFFNQSVLLYTSFYHLQIMIHRPFIPSPKKPSSLPSLAICANAARACSHILDAQRQRHELIHPHLLMSVFMAAIALLLNIWGNWKSRSLTDPRKQMVDVQRCLLILEEAEPMWLMAGRFRDILYELITSGNLPFARPNGLSLPSLTSIKDVRPPGQDISMEQPTSNNNSNPNPTESRGERHTSFYSDLQLRADTSTPLPVYAEQLPRFPVLDSFDLSPQAVHPVAQPATSVPMVHAAQHPNFSGVPPAAVPSPFASVQMQLYPVSRVDNGLQSPGDLYSPDLGRPASFIESELDLLRQWPGLDIDMMAMWSAPPAGFSNST</sequence>